<evidence type="ECO:0000256" key="9">
    <source>
        <dbReference type="PIRNR" id="PIRNR038996"/>
    </source>
</evidence>
<evidence type="ECO:0000256" key="7">
    <source>
        <dbReference type="ARBA" id="ARBA00022643"/>
    </source>
</evidence>
<dbReference type="PANTHER" id="PTHR42809">
    <property type="entry name" value="FLAVODOXIN 2"/>
    <property type="match status" value="1"/>
</dbReference>
<dbReference type="PROSITE" id="PS00201">
    <property type="entry name" value="FLAVODOXIN"/>
    <property type="match status" value="1"/>
</dbReference>
<keyword evidence="5 9" id="KW-0813">Transport</keyword>
<dbReference type="Pfam" id="PF00258">
    <property type="entry name" value="Flavodoxin_1"/>
    <property type="match status" value="1"/>
</dbReference>
<proteinExistence type="inferred from homology"/>
<protein>
    <recommendedName>
        <fullName evidence="4 9">Flavodoxin</fullName>
    </recommendedName>
</protein>
<dbReference type="GO" id="GO:0010181">
    <property type="term" value="F:FMN binding"/>
    <property type="evidence" value="ECO:0007669"/>
    <property type="project" value="UniProtKB-UniRule"/>
</dbReference>
<evidence type="ECO:0000256" key="4">
    <source>
        <dbReference type="ARBA" id="ARBA00017869"/>
    </source>
</evidence>
<comment type="caution">
    <text evidence="11">The sequence shown here is derived from an EMBL/GenBank/DDBJ whole genome shotgun (WGS) entry which is preliminary data.</text>
</comment>
<dbReference type="GO" id="GO:0009055">
    <property type="term" value="F:electron transfer activity"/>
    <property type="evidence" value="ECO:0007669"/>
    <property type="project" value="UniProtKB-UniRule"/>
</dbReference>
<feature type="domain" description="Flavodoxin-like" evidence="10">
    <location>
        <begin position="5"/>
        <end position="179"/>
    </location>
</feature>
<gene>
    <name evidence="11" type="ORF">KME60_11895</name>
</gene>
<evidence type="ECO:0000259" key="10">
    <source>
        <dbReference type="PROSITE" id="PS50902"/>
    </source>
</evidence>
<evidence type="ECO:0000313" key="11">
    <source>
        <dbReference type="EMBL" id="MBW4668095.1"/>
    </source>
</evidence>
<keyword evidence="8 9" id="KW-0249">Electron transport</keyword>
<dbReference type="InterPro" id="IPR008254">
    <property type="entry name" value="Flavodoxin/NO_synth"/>
</dbReference>
<dbReference type="InterPro" id="IPR010086">
    <property type="entry name" value="Flavodoxin_lc"/>
</dbReference>
<comment type="cofactor">
    <cofactor evidence="1 9">
        <name>FMN</name>
        <dbReference type="ChEBI" id="CHEBI:58210"/>
    </cofactor>
</comment>
<dbReference type="AlphaFoldDB" id="A0A951QP21"/>
<dbReference type="NCBIfam" id="TIGR01752">
    <property type="entry name" value="flav_long"/>
    <property type="match status" value="1"/>
</dbReference>
<dbReference type="PIRSF" id="PIRSF038996">
    <property type="entry name" value="FldA"/>
    <property type="match status" value="1"/>
</dbReference>
<comment type="similarity">
    <text evidence="3 9">Belongs to the flavodoxin family.</text>
</comment>
<name>A0A951QP21_9CYAN</name>
<dbReference type="InterPro" id="IPR001226">
    <property type="entry name" value="Flavodoxin_CS"/>
</dbReference>
<dbReference type="SUPFAM" id="SSF52218">
    <property type="entry name" value="Flavoproteins"/>
    <property type="match status" value="1"/>
</dbReference>
<keyword evidence="7 9" id="KW-0288">FMN</keyword>
<organism evidence="11 12">
    <name type="scientific">Cyanomargarita calcarea GSE-NOS-MK-12-04C</name>
    <dbReference type="NCBI Taxonomy" id="2839659"/>
    <lineage>
        <taxon>Bacteria</taxon>
        <taxon>Bacillati</taxon>
        <taxon>Cyanobacteriota</taxon>
        <taxon>Cyanophyceae</taxon>
        <taxon>Nostocales</taxon>
        <taxon>Cyanomargaritaceae</taxon>
        <taxon>Cyanomargarita</taxon>
    </lineage>
</organism>
<accession>A0A951QP21</accession>
<evidence type="ECO:0000256" key="3">
    <source>
        <dbReference type="ARBA" id="ARBA00005267"/>
    </source>
</evidence>
<evidence type="ECO:0000256" key="1">
    <source>
        <dbReference type="ARBA" id="ARBA00001917"/>
    </source>
</evidence>
<dbReference type="PANTHER" id="PTHR42809:SF1">
    <property type="entry name" value="FLAVODOXIN 1"/>
    <property type="match status" value="1"/>
</dbReference>
<reference evidence="11" key="2">
    <citation type="journal article" date="2022" name="Microbiol. Resour. Announc.">
        <title>Metagenome Sequencing to Explore Phylogenomics of Terrestrial Cyanobacteria.</title>
        <authorList>
            <person name="Ward R.D."/>
            <person name="Stajich J.E."/>
            <person name="Johansen J.R."/>
            <person name="Huntemann M."/>
            <person name="Clum A."/>
            <person name="Foster B."/>
            <person name="Foster B."/>
            <person name="Roux S."/>
            <person name="Palaniappan K."/>
            <person name="Varghese N."/>
            <person name="Mukherjee S."/>
            <person name="Reddy T.B.K."/>
            <person name="Daum C."/>
            <person name="Copeland A."/>
            <person name="Chen I.A."/>
            <person name="Ivanova N.N."/>
            <person name="Kyrpides N.C."/>
            <person name="Shapiro N."/>
            <person name="Eloe-Fadrosh E.A."/>
            <person name="Pietrasiak N."/>
        </authorList>
    </citation>
    <scope>NUCLEOTIDE SEQUENCE</scope>
    <source>
        <strain evidence="11">GSE-NOS-MK-12-04C</strain>
    </source>
</reference>
<dbReference type="EMBL" id="JAHHGZ010000010">
    <property type="protein sequence ID" value="MBW4668095.1"/>
    <property type="molecule type" value="Genomic_DNA"/>
</dbReference>
<dbReference type="Gene3D" id="3.40.50.360">
    <property type="match status" value="1"/>
</dbReference>
<reference evidence="11" key="1">
    <citation type="submission" date="2021-05" db="EMBL/GenBank/DDBJ databases">
        <authorList>
            <person name="Pietrasiak N."/>
            <person name="Ward R."/>
            <person name="Stajich J.E."/>
            <person name="Kurbessoian T."/>
        </authorList>
    </citation>
    <scope>NUCLEOTIDE SEQUENCE</scope>
    <source>
        <strain evidence="11">GSE-NOS-MK-12-04C</strain>
    </source>
</reference>
<evidence type="ECO:0000256" key="2">
    <source>
        <dbReference type="ARBA" id="ARBA00003297"/>
    </source>
</evidence>
<sequence length="184" mass="20666">MSAHIGLFYGSTTGHTDAVAELIRDEFGRGMVKLHCMAEAKKQDFANYNYLIIGSPTWHIGKLQSDWEAFFPEFDEMDFSGKQVAYFGLGDQLEYPYNFLDAMGILALKITSRGGIRVGSWSAEGYDFQESKALIGSKFTRLANGVEAVDGEFVGLAIDEENQPELTEERIRIWVTQIRKMMGV</sequence>
<keyword evidence="6 9" id="KW-0285">Flavoprotein</keyword>
<dbReference type="InterPro" id="IPR050619">
    <property type="entry name" value="Flavodoxin"/>
</dbReference>
<evidence type="ECO:0000256" key="8">
    <source>
        <dbReference type="ARBA" id="ARBA00022982"/>
    </source>
</evidence>
<evidence type="ECO:0000256" key="6">
    <source>
        <dbReference type="ARBA" id="ARBA00022630"/>
    </source>
</evidence>
<dbReference type="Proteomes" id="UP000729701">
    <property type="component" value="Unassembled WGS sequence"/>
</dbReference>
<evidence type="ECO:0000256" key="5">
    <source>
        <dbReference type="ARBA" id="ARBA00022448"/>
    </source>
</evidence>
<dbReference type="PROSITE" id="PS50902">
    <property type="entry name" value="FLAVODOXIN_LIKE"/>
    <property type="match status" value="1"/>
</dbReference>
<comment type="function">
    <text evidence="2 9">Low-potential electron donor to a number of redox enzymes.</text>
</comment>
<dbReference type="InterPro" id="IPR029039">
    <property type="entry name" value="Flavoprotein-like_sf"/>
</dbReference>
<evidence type="ECO:0000313" key="12">
    <source>
        <dbReference type="Proteomes" id="UP000729701"/>
    </source>
</evidence>